<evidence type="ECO:0000256" key="4">
    <source>
        <dbReference type="ARBA" id="ARBA00022670"/>
    </source>
</evidence>
<dbReference type="PANTHER" id="PTHR45726:SF3">
    <property type="entry name" value="LEUKOTRIENE A-4 HYDROLASE"/>
    <property type="match status" value="1"/>
</dbReference>
<dbReference type="FunFam" id="2.60.40.1730:FF:000004">
    <property type="entry name" value="Leukotriene A(4) hydrolase"/>
    <property type="match status" value="1"/>
</dbReference>
<keyword evidence="13" id="KW-0067">ATP-binding</keyword>
<keyword evidence="7 11" id="KW-0862">Zinc</keyword>
<proteinExistence type="inferred from homology"/>
<evidence type="ECO:0000259" key="15">
    <source>
        <dbReference type="SMART" id="SM01263"/>
    </source>
</evidence>
<keyword evidence="4" id="KW-0645">Protease</keyword>
<comment type="subcellular location">
    <subcellularLocation>
        <location evidence="1">Cytoplasm</location>
    </subcellularLocation>
</comment>
<feature type="binding site" evidence="11">
    <location>
        <position position="334"/>
    </location>
    <ligand>
        <name>Zn(2+)</name>
        <dbReference type="ChEBI" id="CHEBI:29105"/>
        <note>catalytic</note>
    </ligand>
</feature>
<dbReference type="CDD" id="cd09599">
    <property type="entry name" value="M1_LTA4H"/>
    <property type="match status" value="1"/>
</dbReference>
<dbReference type="Gene3D" id="1.25.40.320">
    <property type="entry name" value="Peptidase M1, leukotriene A4 hydrolase/aminopeptidase C-terminal domain"/>
    <property type="match status" value="1"/>
</dbReference>
<comment type="similarity">
    <text evidence="13">Belongs to the IPP transferase family.</text>
</comment>
<keyword evidence="8" id="KW-0482">Metalloprotease</keyword>
<dbReference type="SUPFAM" id="SSF63737">
    <property type="entry name" value="Leukotriene A4 hydrolase N-terminal domain"/>
    <property type="match status" value="1"/>
</dbReference>
<feature type="binding site" evidence="10">
    <location>
        <begin position="282"/>
        <end position="287"/>
    </location>
    <ligand>
        <name>a peptide</name>
        <dbReference type="ChEBI" id="CHEBI:60466"/>
    </ligand>
</feature>
<feature type="active site" description="Proton acceptor" evidence="9">
    <location>
        <position position="312"/>
    </location>
</feature>
<dbReference type="InterPro" id="IPR038502">
    <property type="entry name" value="M1_LTA-4_hydro/amino_C_sf"/>
</dbReference>
<dbReference type="GO" id="GO:0008237">
    <property type="term" value="F:metallopeptidase activity"/>
    <property type="evidence" value="ECO:0007669"/>
    <property type="project" value="UniProtKB-KW"/>
</dbReference>
<dbReference type="InterPro" id="IPR016024">
    <property type="entry name" value="ARM-type_fold"/>
</dbReference>
<feature type="active site" description="Proton donor" evidence="9">
    <location>
        <position position="404"/>
    </location>
</feature>
<dbReference type="NCBIfam" id="TIGR00174">
    <property type="entry name" value="miaA"/>
    <property type="match status" value="1"/>
</dbReference>
<name>A0AAF0IUG4_9BASI</name>
<keyword evidence="17" id="KW-1185">Reference proteome</keyword>
<feature type="binding site" evidence="10">
    <location>
        <begin position="152"/>
        <end position="154"/>
    </location>
    <ligand>
        <name>a peptide</name>
        <dbReference type="ChEBI" id="CHEBI:60466"/>
    </ligand>
</feature>
<dbReference type="PRINTS" id="PR00756">
    <property type="entry name" value="ALADIPTASE"/>
</dbReference>
<dbReference type="SUPFAM" id="SSF48371">
    <property type="entry name" value="ARM repeat"/>
    <property type="match status" value="1"/>
</dbReference>
<evidence type="ECO:0000256" key="12">
    <source>
        <dbReference type="RuleBase" id="RU003783"/>
    </source>
</evidence>
<feature type="binding site" evidence="10">
    <location>
        <begin position="601"/>
        <end position="603"/>
    </location>
    <ligand>
        <name>a peptide</name>
        <dbReference type="ChEBI" id="CHEBI:60466"/>
    </ligand>
</feature>
<dbReference type="Proteomes" id="UP001214603">
    <property type="component" value="Chromosome 9"/>
</dbReference>
<comment type="similarity">
    <text evidence="2">Belongs to the peptidase M1 family.</text>
</comment>
<evidence type="ECO:0000256" key="13">
    <source>
        <dbReference type="RuleBase" id="RU003785"/>
    </source>
</evidence>
<evidence type="ECO:0000256" key="11">
    <source>
        <dbReference type="PIRSR" id="PIRSR634015-3"/>
    </source>
</evidence>
<feature type="binding site" evidence="11">
    <location>
        <position position="311"/>
    </location>
    <ligand>
        <name>Zn(2+)</name>
        <dbReference type="ChEBI" id="CHEBI:29105"/>
        <note>catalytic</note>
    </ligand>
</feature>
<dbReference type="Pfam" id="PF01715">
    <property type="entry name" value="IPPT"/>
    <property type="match status" value="1"/>
</dbReference>
<evidence type="ECO:0000313" key="17">
    <source>
        <dbReference type="Proteomes" id="UP001214603"/>
    </source>
</evidence>
<dbReference type="Pfam" id="PF17900">
    <property type="entry name" value="Peptidase_M1_N"/>
    <property type="match status" value="1"/>
</dbReference>
<dbReference type="Gene3D" id="3.40.50.300">
    <property type="entry name" value="P-loop containing nucleotide triphosphate hydrolases"/>
    <property type="match status" value="1"/>
</dbReference>
<accession>A0AAF0IUG4</accession>
<keyword evidence="12" id="KW-0819">tRNA processing</keyword>
<dbReference type="FunFam" id="3.30.2010.30:FF:000001">
    <property type="entry name" value="Leukotriene A(4) hydrolase"/>
    <property type="match status" value="1"/>
</dbReference>
<keyword evidence="3" id="KW-0963">Cytoplasm</keyword>
<dbReference type="EC" id="2.5.1.75" evidence="12"/>
<dbReference type="Gene3D" id="3.30.2010.30">
    <property type="match status" value="1"/>
</dbReference>
<dbReference type="SUPFAM" id="SSF52540">
    <property type="entry name" value="P-loop containing nucleoside triphosphate hydrolases"/>
    <property type="match status" value="1"/>
</dbReference>
<evidence type="ECO:0000256" key="3">
    <source>
        <dbReference type="ARBA" id="ARBA00022490"/>
    </source>
</evidence>
<dbReference type="InterPro" id="IPR027417">
    <property type="entry name" value="P-loop_NTPase"/>
</dbReference>
<comment type="cofactor">
    <cofactor evidence="11">
        <name>Zn(2+)</name>
        <dbReference type="ChEBI" id="CHEBI:29105"/>
    </cofactor>
    <text evidence="11">Binds 1 zinc ion per subunit.</text>
</comment>
<dbReference type="SUPFAM" id="SSF55486">
    <property type="entry name" value="Metalloproteases ('zincins'), catalytic domain"/>
    <property type="match status" value="1"/>
</dbReference>
<dbReference type="InterPro" id="IPR014782">
    <property type="entry name" value="Peptidase_M1_dom"/>
</dbReference>
<evidence type="ECO:0000256" key="6">
    <source>
        <dbReference type="ARBA" id="ARBA00022801"/>
    </source>
</evidence>
<dbReference type="SMART" id="SM01263">
    <property type="entry name" value="Leuk-A4-hydro_C"/>
    <property type="match status" value="1"/>
</dbReference>
<keyword evidence="6 16" id="KW-0378">Hydrolase</keyword>
<dbReference type="GO" id="GO:0005829">
    <property type="term" value="C:cytosol"/>
    <property type="evidence" value="ECO:0007669"/>
    <property type="project" value="TreeGrafter"/>
</dbReference>
<evidence type="ECO:0000256" key="2">
    <source>
        <dbReference type="ARBA" id="ARBA00010136"/>
    </source>
</evidence>
<evidence type="ECO:0000256" key="5">
    <source>
        <dbReference type="ARBA" id="ARBA00022723"/>
    </source>
</evidence>
<evidence type="ECO:0000256" key="8">
    <source>
        <dbReference type="ARBA" id="ARBA00023049"/>
    </source>
</evidence>
<comment type="catalytic activity">
    <reaction evidence="12">
        <text>adenosine(37) in tRNA + dimethylallyl diphosphate = N(6)-dimethylallyladenosine(37) in tRNA + diphosphate</text>
        <dbReference type="Rhea" id="RHEA:26482"/>
        <dbReference type="Rhea" id="RHEA-COMP:10162"/>
        <dbReference type="Rhea" id="RHEA-COMP:10375"/>
        <dbReference type="ChEBI" id="CHEBI:33019"/>
        <dbReference type="ChEBI" id="CHEBI:57623"/>
        <dbReference type="ChEBI" id="CHEBI:74411"/>
        <dbReference type="ChEBI" id="CHEBI:74415"/>
        <dbReference type="EC" id="2.5.1.75"/>
    </reaction>
</comment>
<dbReference type="InterPro" id="IPR018022">
    <property type="entry name" value="IPT"/>
</dbReference>
<keyword evidence="13" id="KW-0547">Nucleotide-binding</keyword>
<feature type="binding site" evidence="11">
    <location>
        <position position="315"/>
    </location>
    <ligand>
        <name>Zn(2+)</name>
        <dbReference type="ChEBI" id="CHEBI:29105"/>
        <note>catalytic</note>
    </ligand>
</feature>
<dbReference type="Pfam" id="PF01433">
    <property type="entry name" value="Peptidase_M1"/>
    <property type="match status" value="1"/>
</dbReference>
<dbReference type="GO" id="GO:0005524">
    <property type="term" value="F:ATP binding"/>
    <property type="evidence" value="ECO:0007669"/>
    <property type="project" value="UniProtKB-KW"/>
</dbReference>
<evidence type="ECO:0000256" key="9">
    <source>
        <dbReference type="PIRSR" id="PIRSR634015-1"/>
    </source>
</evidence>
<dbReference type="PANTHER" id="PTHR45726">
    <property type="entry name" value="LEUKOTRIENE A-4 HYDROLASE"/>
    <property type="match status" value="1"/>
</dbReference>
<dbReference type="EMBL" id="CP119942">
    <property type="protein sequence ID" value="WFD04518.1"/>
    <property type="molecule type" value="Genomic_DNA"/>
</dbReference>
<keyword evidence="13" id="KW-0808">Transferase</keyword>
<dbReference type="Gene3D" id="3.30.160.60">
    <property type="entry name" value="Classic Zinc Finger"/>
    <property type="match status" value="1"/>
</dbReference>
<sequence>MSEKVWTPPAPDAVPAPPQGKVRDIHSLANINELLPLRLHLDWTVDWDKKRIYGSVTHTLRVLEQGTSQAVFDTAYLDVGDVLVDGQPAERVELRERRNALGQPLVVGIGARAKDAEVTVQIAYSTTDACTALGWLAKEQTHAQKHPFLYSQCQPIHARSLVPCFDSPGRKITYTASVTSPIPVLMSALRDGEPVEAGDGQKVYKFTQPVSIPSYLLAIVGGALEFRTLGPRTGVWAEPPDADAVQWEFEADAERFLAEAEKLVSPYSWTRYDSVVLPPSFPYGGMENANLTTLTPSLVCGDRSATDVLLHELCHSWSGNLTSCVNWESFWLNEGWTVYLERLLLQKVHGDEEGPAHRGFSYIIGARQLRSALEEFAETPRFQRLVPAYAEGEDPDDAYSTIPYDKGSNFLLYLERVVGGLDVFVPYIRAYFCAFHDRAVSTEQWKEHLLAYYAENAEVMARLEKVDWDAWLHGEGLELPVAMEYDTTLARDAYKLADEWRTVVREAPTRDAARREFGPHDMDGWNANQKVVFLEQLQTGTPWPKYAVHWLDEAYALAGAANDEIPLRFFELALAVEDSGYEEQAADWVRQWLTQVKDKGRMKYCRAIYKALYRANPALARKTFVEHRSFYHPIAAAMISKDMARASSIVAVIGSTGTGKSQLGAELAVRTRAEILSADSMQTYRGLDVITNKAPPDEMRGVPHHLMSFLAPGREYDITQFVADATRLCEDLQRRRILPILVGGTTYYTQHLLFPGRLVSKAPTPPDGAAAELAASLAALPPELRALWDALDDEDALPAPDALWALLHALDPASARRWHHRDHRKIYRSLRILRDTGARQSDWVHAQDAAPERAAPAFGARRLLFWVWSERSALCARLDARIATMVERGLLDEINALRAIARQAPTQIDYTRGIYQAIGYKEFDTYLTHVEQHGHDDAARALFDEAIAAMQVATRRYAKRQTSWIRNQLLPEIHRAQDSGEEVHVYVLDATDPAHWDARVRRPAEAITAAFLRGEPLPHPRDVCAAADELLAGAQRTQGAIERNQLFTCEVCTSDAARPFRVRENEREKHLNSRTHRYALKRRTRQTYIAEHKERGEATRRARDAQRAAADAPHETH</sequence>
<dbReference type="AlphaFoldDB" id="A0AAF0IUG4"/>
<dbReference type="GO" id="GO:0004301">
    <property type="term" value="F:epoxide hydrolase activity"/>
    <property type="evidence" value="ECO:0007669"/>
    <property type="project" value="TreeGrafter"/>
</dbReference>
<dbReference type="FunFam" id="1.10.390.10:FF:000003">
    <property type="entry name" value="Leukotriene A(4) hydrolase"/>
    <property type="match status" value="1"/>
</dbReference>
<dbReference type="HAMAP" id="MF_00185">
    <property type="entry name" value="IPP_trans"/>
    <property type="match status" value="1"/>
</dbReference>
<dbReference type="InterPro" id="IPR001930">
    <property type="entry name" value="Peptidase_M1"/>
</dbReference>
<dbReference type="InterPro" id="IPR027268">
    <property type="entry name" value="Peptidase_M4/M1_CTD_sf"/>
</dbReference>
<dbReference type="GO" id="GO:0008033">
    <property type="term" value="P:tRNA processing"/>
    <property type="evidence" value="ECO:0007669"/>
    <property type="project" value="UniProtKB-KW"/>
</dbReference>
<evidence type="ECO:0000313" key="16">
    <source>
        <dbReference type="EMBL" id="WFD04518.1"/>
    </source>
</evidence>
<dbReference type="InterPro" id="IPR034015">
    <property type="entry name" value="M1_LTA4H"/>
</dbReference>
<protein>
    <recommendedName>
        <fullName evidence="12">tRNA dimethylallyltransferase</fullName>
        <ecNumber evidence="12">2.5.1.75</ecNumber>
    </recommendedName>
</protein>
<keyword evidence="5 11" id="KW-0479">Metal-binding</keyword>
<dbReference type="InterPro" id="IPR045357">
    <property type="entry name" value="Aminopeptidase_N-like_N"/>
</dbReference>
<dbReference type="Pfam" id="PF09127">
    <property type="entry name" value="Leuk-A4-hydro_C"/>
    <property type="match status" value="1"/>
</dbReference>
<evidence type="ECO:0000256" key="7">
    <source>
        <dbReference type="ARBA" id="ARBA00022833"/>
    </source>
</evidence>
<dbReference type="InterPro" id="IPR049980">
    <property type="entry name" value="LTA4H_cat"/>
</dbReference>
<dbReference type="InterPro" id="IPR015211">
    <property type="entry name" value="Peptidase_M1_C"/>
</dbReference>
<reference evidence="16" key="1">
    <citation type="submission" date="2023-03" db="EMBL/GenBank/DDBJ databases">
        <title>Mating type loci evolution in Malassezia.</title>
        <authorList>
            <person name="Coelho M.A."/>
        </authorList>
    </citation>
    <scope>NUCLEOTIDE SEQUENCE</scope>
    <source>
        <strain evidence="16">CBS 7876</strain>
    </source>
</reference>
<feature type="domain" description="Peptidase M1 leukotriene A4 hydrolase/aminopeptidase C-terminal" evidence="15">
    <location>
        <begin position="488"/>
        <end position="643"/>
    </location>
</feature>
<dbReference type="InterPro" id="IPR042097">
    <property type="entry name" value="Aminopeptidase_N-like_N_sf"/>
</dbReference>
<evidence type="ECO:0000256" key="1">
    <source>
        <dbReference type="ARBA" id="ARBA00004496"/>
    </source>
</evidence>
<organism evidence="16 17">
    <name type="scientific">Malassezia obtusa</name>
    <dbReference type="NCBI Taxonomy" id="76774"/>
    <lineage>
        <taxon>Eukaryota</taxon>
        <taxon>Fungi</taxon>
        <taxon>Dikarya</taxon>
        <taxon>Basidiomycota</taxon>
        <taxon>Ustilaginomycotina</taxon>
        <taxon>Malasseziomycetes</taxon>
        <taxon>Malasseziales</taxon>
        <taxon>Malasseziaceae</taxon>
        <taxon>Malassezia</taxon>
    </lineage>
</organism>
<evidence type="ECO:0000256" key="14">
    <source>
        <dbReference type="SAM" id="MobiDB-lite"/>
    </source>
</evidence>
<dbReference type="GO" id="GO:0004177">
    <property type="term" value="F:aminopeptidase activity"/>
    <property type="evidence" value="ECO:0007669"/>
    <property type="project" value="TreeGrafter"/>
</dbReference>
<feature type="region of interest" description="Disordered" evidence="14">
    <location>
        <begin position="1090"/>
        <end position="1117"/>
    </location>
</feature>
<dbReference type="Gene3D" id="1.10.390.10">
    <property type="entry name" value="Neutral Protease Domain 2"/>
    <property type="match status" value="1"/>
</dbReference>
<dbReference type="Gene3D" id="1.10.20.140">
    <property type="match status" value="1"/>
</dbReference>
<gene>
    <name evidence="16" type="primary">LAP2</name>
    <name evidence="16" type="ORF">MOBT1_003228</name>
</gene>
<dbReference type="GO" id="GO:0006508">
    <property type="term" value="P:proteolysis"/>
    <property type="evidence" value="ECO:0007669"/>
    <property type="project" value="UniProtKB-KW"/>
</dbReference>
<dbReference type="Gene3D" id="2.60.40.1730">
    <property type="entry name" value="tricorn interacting facor f3 domain"/>
    <property type="match status" value="1"/>
</dbReference>
<dbReference type="GO" id="GO:0008270">
    <property type="term" value="F:zinc ion binding"/>
    <property type="evidence" value="ECO:0007669"/>
    <property type="project" value="InterPro"/>
</dbReference>
<dbReference type="GO" id="GO:0052381">
    <property type="term" value="F:tRNA dimethylallyltransferase activity"/>
    <property type="evidence" value="ECO:0007669"/>
    <property type="project" value="UniProtKB-EC"/>
</dbReference>
<evidence type="ECO:0000256" key="10">
    <source>
        <dbReference type="PIRSR" id="PIRSR634015-2"/>
    </source>
</evidence>